<protein>
    <submittedName>
        <fullName evidence="1">Uncharacterized protein</fullName>
    </submittedName>
</protein>
<gene>
    <name evidence="1" type="ORF">ACFQ5G_12630</name>
</gene>
<evidence type="ECO:0000313" key="1">
    <source>
        <dbReference type="EMBL" id="MFD1366192.1"/>
    </source>
</evidence>
<dbReference type="EMBL" id="JBHTMK010000016">
    <property type="protein sequence ID" value="MFD1366192.1"/>
    <property type="molecule type" value="Genomic_DNA"/>
</dbReference>
<comment type="caution">
    <text evidence="1">The sequence shown here is derived from an EMBL/GenBank/DDBJ whole genome shotgun (WGS) entry which is preliminary data.</text>
</comment>
<evidence type="ECO:0000313" key="2">
    <source>
        <dbReference type="Proteomes" id="UP001597183"/>
    </source>
</evidence>
<reference evidence="2" key="1">
    <citation type="journal article" date="2019" name="Int. J. Syst. Evol. Microbiol.">
        <title>The Global Catalogue of Microorganisms (GCM) 10K type strain sequencing project: providing services to taxonomists for standard genome sequencing and annotation.</title>
        <authorList>
            <consortium name="The Broad Institute Genomics Platform"/>
            <consortium name="The Broad Institute Genome Sequencing Center for Infectious Disease"/>
            <person name="Wu L."/>
            <person name="Ma J."/>
        </authorList>
    </citation>
    <scope>NUCLEOTIDE SEQUENCE [LARGE SCALE GENOMIC DNA]</scope>
    <source>
        <strain evidence="2">CCM 7526</strain>
    </source>
</reference>
<dbReference type="Proteomes" id="UP001597183">
    <property type="component" value="Unassembled WGS sequence"/>
</dbReference>
<dbReference type="RefSeq" id="WP_317786526.1">
    <property type="nucleotide sequence ID" value="NZ_AP028461.1"/>
</dbReference>
<proteinExistence type="predicted"/>
<sequence length="129" mass="14006">MADLFELTDLASYLQRADLDVETAVRARRIASGKLRSATRLAAWPDPVPDDLWTWAVELAGLAYNNPELLATETTGAVSSTWERGRQAEILAAARETYGGPGGIPAGGPLFSFPEPDWRWSSTNPNTCV</sequence>
<name>A0ABW4A7Q2_9ACTN</name>
<keyword evidence="2" id="KW-1185">Reference proteome</keyword>
<organism evidence="1 2">
    <name type="scientific">Actinoplanes sichuanensis</name>
    <dbReference type="NCBI Taxonomy" id="512349"/>
    <lineage>
        <taxon>Bacteria</taxon>
        <taxon>Bacillati</taxon>
        <taxon>Actinomycetota</taxon>
        <taxon>Actinomycetes</taxon>
        <taxon>Micromonosporales</taxon>
        <taxon>Micromonosporaceae</taxon>
        <taxon>Actinoplanes</taxon>
    </lineage>
</organism>
<accession>A0ABW4A7Q2</accession>